<dbReference type="InParanoid" id="A0A409VVJ6"/>
<dbReference type="EMBL" id="NHYE01005547">
    <property type="protein sequence ID" value="PPQ70269.1"/>
    <property type="molecule type" value="Genomic_DNA"/>
</dbReference>
<organism evidence="1 2">
    <name type="scientific">Gymnopilus dilepis</name>
    <dbReference type="NCBI Taxonomy" id="231916"/>
    <lineage>
        <taxon>Eukaryota</taxon>
        <taxon>Fungi</taxon>
        <taxon>Dikarya</taxon>
        <taxon>Basidiomycota</taxon>
        <taxon>Agaricomycotina</taxon>
        <taxon>Agaricomycetes</taxon>
        <taxon>Agaricomycetidae</taxon>
        <taxon>Agaricales</taxon>
        <taxon>Agaricineae</taxon>
        <taxon>Hymenogastraceae</taxon>
        <taxon>Gymnopilus</taxon>
    </lineage>
</organism>
<name>A0A409VVJ6_9AGAR</name>
<reference evidence="1 2" key="1">
    <citation type="journal article" date="2018" name="Evol. Lett.">
        <title>Horizontal gene cluster transfer increased hallucinogenic mushroom diversity.</title>
        <authorList>
            <person name="Reynolds H.T."/>
            <person name="Vijayakumar V."/>
            <person name="Gluck-Thaler E."/>
            <person name="Korotkin H.B."/>
            <person name="Matheny P.B."/>
            <person name="Slot J.C."/>
        </authorList>
    </citation>
    <scope>NUCLEOTIDE SEQUENCE [LARGE SCALE GENOMIC DNA]</scope>
    <source>
        <strain evidence="1 2">SRW20</strain>
    </source>
</reference>
<proteinExistence type="predicted"/>
<evidence type="ECO:0000313" key="1">
    <source>
        <dbReference type="EMBL" id="PPQ70269.1"/>
    </source>
</evidence>
<accession>A0A409VVJ6</accession>
<dbReference type="Proteomes" id="UP000284706">
    <property type="component" value="Unassembled WGS sequence"/>
</dbReference>
<evidence type="ECO:0000313" key="2">
    <source>
        <dbReference type="Proteomes" id="UP000284706"/>
    </source>
</evidence>
<protein>
    <submittedName>
        <fullName evidence="1">Uncharacterized protein</fullName>
    </submittedName>
</protein>
<sequence>MAHVTVWFTNEHKGAQPVVVKWRNGSNLTSLNIGKGHTEIRTFPMNSAKQFSVHRLNDNAMARKWEPLSDDTVLNIGSLTFAQ</sequence>
<dbReference type="AlphaFoldDB" id="A0A409VVJ6"/>
<comment type="caution">
    <text evidence="1">The sequence shown here is derived from an EMBL/GenBank/DDBJ whole genome shotgun (WGS) entry which is preliminary data.</text>
</comment>
<gene>
    <name evidence="1" type="ORF">CVT26_014558</name>
</gene>
<keyword evidence="2" id="KW-1185">Reference proteome</keyword>